<feature type="region of interest" description="Disordered" evidence="1">
    <location>
        <begin position="674"/>
        <end position="725"/>
    </location>
</feature>
<dbReference type="OrthoDB" id="323926at2"/>
<dbReference type="EMBL" id="CT573213">
    <property type="protein sequence ID" value="CAJ64882.1"/>
    <property type="molecule type" value="Genomic_DNA"/>
</dbReference>
<dbReference type="InterPro" id="IPR010033">
    <property type="entry name" value="HAD_SF_ppase_IIIC"/>
</dbReference>
<dbReference type="NCBIfam" id="TIGR01686">
    <property type="entry name" value="FkbH"/>
    <property type="match status" value="1"/>
</dbReference>
<feature type="region of interest" description="Disordered" evidence="1">
    <location>
        <begin position="1"/>
        <end position="20"/>
    </location>
</feature>
<dbReference type="RefSeq" id="WP_011607309.1">
    <property type="nucleotide sequence ID" value="NC_008278.1"/>
</dbReference>
<dbReference type="Proteomes" id="UP000000657">
    <property type="component" value="Chromosome"/>
</dbReference>
<dbReference type="InterPro" id="IPR023214">
    <property type="entry name" value="HAD_sf"/>
</dbReference>
<dbReference type="SUPFAM" id="SSF56784">
    <property type="entry name" value="HAD-like"/>
    <property type="match status" value="1"/>
</dbReference>
<accession>Q0RCE3</accession>
<dbReference type="InterPro" id="IPR010037">
    <property type="entry name" value="FkbH_domain"/>
</dbReference>
<evidence type="ECO:0000256" key="1">
    <source>
        <dbReference type="SAM" id="MobiDB-lite"/>
    </source>
</evidence>
<dbReference type="KEGG" id="fal:FRAAL6259"/>
<sequence length="725" mass="76009">MTERGDTGAEVGPDRPAPRDGRIAELTALAAASEIPTAALCRDLAVAHERAGDPDGAVRWALALTDTDADLGAWSAAAGVLRRCLPSVAPLPRSARVAVLGSYTTSQFAALLPLAAARAGVAIETYECGYGQYRQEILDPASGLYSFAPDVVVLAVHAGEAALPTFGEMPASGDVPGTVDPADAAVATEVRRWTALWETIRARCGARVVQHTFAIPGEVALGHLALRTGGARPTLLARVNAELGRAAGDGIGLVDCERLAADVGKRAWFDARYWHRSKQAVSLAQVPLLARHTAAVIGAQLGVSRKCLVLDLDNTLWGGVLGEEGLAGIALGDGPVGEAFAAFQDYVVELKDRGVVLAVCSKNNDADAREAFERHPGMRLRLADIAMFSACWDDKPTQLRRIAATLGLGLDALVFVDDNPAEREAVRQLVGEVDVLALPADPHGYVRALADYPFFETAALTAEDTARTATYRARAELAAAEAAAGSLAEFHRGLDMTATVVGLDELTLPRVAQLVGKTNQFNLTGRRRSADEIARLAADPGTAVLCVRLADRFADHGLVAVVIAVEAGDALTVDTWLMSCRVIGRTLEDEVAGLILAEARRRGLARVVGEHRPSAKNALVAGLYERLGFTRVDGPDGAGDPSAPGATHWSRAADAPYAPPALMRVVVAATGVDPDGADQAGAPGVPGAGVPGAGVPGVPPASLPPHVFAQTRPQDRRMERERVQR</sequence>
<feature type="compositionally biased region" description="Low complexity" evidence="1">
    <location>
        <begin position="674"/>
        <end position="683"/>
    </location>
</feature>
<feature type="compositionally biased region" description="Basic and acidic residues" evidence="1">
    <location>
        <begin position="713"/>
        <end position="725"/>
    </location>
</feature>
<dbReference type="STRING" id="326424.FRAAL6259"/>
<reference evidence="3 4" key="1">
    <citation type="journal article" date="2007" name="Genome Res.">
        <title>Genome characteristics of facultatively symbiotic Frankia sp. strains reflect host range and host plant biogeography.</title>
        <authorList>
            <person name="Normand P."/>
            <person name="Lapierre P."/>
            <person name="Tisa L.S."/>
            <person name="Gogarten J.P."/>
            <person name="Alloisio N."/>
            <person name="Bagnarol E."/>
            <person name="Bassi C.A."/>
            <person name="Berry A.M."/>
            <person name="Bickhart D.M."/>
            <person name="Choisne N."/>
            <person name="Couloux A."/>
            <person name="Cournoyer B."/>
            <person name="Cruveiller S."/>
            <person name="Daubin V."/>
            <person name="Demange N."/>
            <person name="Francino M.P."/>
            <person name="Goltsman E."/>
            <person name="Huang Y."/>
            <person name="Kopp O.R."/>
            <person name="Labarre L."/>
            <person name="Lapidus A."/>
            <person name="Lavire C."/>
            <person name="Marechal J."/>
            <person name="Martinez M."/>
            <person name="Mastronunzio J.E."/>
            <person name="Mullin B.C."/>
            <person name="Niemann J."/>
            <person name="Pujic P."/>
            <person name="Rawnsley T."/>
            <person name="Rouy Z."/>
            <person name="Schenowitz C."/>
            <person name="Sellstedt A."/>
            <person name="Tavares F."/>
            <person name="Tomkins J.P."/>
            <person name="Vallenet D."/>
            <person name="Valverde C."/>
            <person name="Wall L.G."/>
            <person name="Wang Y."/>
            <person name="Medigue C."/>
            <person name="Benson D.R."/>
        </authorList>
    </citation>
    <scope>NUCLEOTIDE SEQUENCE [LARGE SCALE GENOMIC DNA]</scope>
    <source>
        <strain evidence="4">DSM 45986 / CECT 9034 / ACN14a</strain>
    </source>
</reference>
<feature type="domain" description="BF1531-like N-terminal" evidence="2">
    <location>
        <begin position="96"/>
        <end position="297"/>
    </location>
</feature>
<name>Q0RCE3_FRAAA</name>
<evidence type="ECO:0000313" key="4">
    <source>
        <dbReference type="Proteomes" id="UP000000657"/>
    </source>
</evidence>
<dbReference type="InterPro" id="IPR049369">
    <property type="entry name" value="BF1531-like_N"/>
</dbReference>
<evidence type="ECO:0000313" key="3">
    <source>
        <dbReference type="EMBL" id="CAJ64882.1"/>
    </source>
</evidence>
<feature type="compositionally biased region" description="Gly residues" evidence="1">
    <location>
        <begin position="684"/>
        <end position="695"/>
    </location>
</feature>
<keyword evidence="4" id="KW-1185">Reference proteome</keyword>
<proteinExistence type="predicted"/>
<dbReference type="Pfam" id="PF21211">
    <property type="entry name" value="FkbH_N"/>
    <property type="match status" value="1"/>
</dbReference>
<dbReference type="HOGENOM" id="CLU_018095_1_1_11"/>
<evidence type="ECO:0000259" key="2">
    <source>
        <dbReference type="Pfam" id="PF21211"/>
    </source>
</evidence>
<dbReference type="Gene3D" id="3.40.50.1110">
    <property type="entry name" value="SGNH hydrolase"/>
    <property type="match status" value="1"/>
</dbReference>
<dbReference type="NCBIfam" id="TIGR01681">
    <property type="entry name" value="HAD-SF-IIIC"/>
    <property type="match status" value="1"/>
</dbReference>
<dbReference type="InterPro" id="IPR036514">
    <property type="entry name" value="SGNH_hydro_sf"/>
</dbReference>
<protein>
    <recommendedName>
        <fullName evidence="2">BF1531-like N-terminal domain-containing protein</fullName>
    </recommendedName>
</protein>
<dbReference type="InterPro" id="IPR036412">
    <property type="entry name" value="HAD-like_sf"/>
</dbReference>
<organism evidence="3 4">
    <name type="scientific">Frankia alni (strain DSM 45986 / CECT 9034 / ACN14a)</name>
    <dbReference type="NCBI Taxonomy" id="326424"/>
    <lineage>
        <taxon>Bacteria</taxon>
        <taxon>Bacillati</taxon>
        <taxon>Actinomycetota</taxon>
        <taxon>Actinomycetes</taxon>
        <taxon>Frankiales</taxon>
        <taxon>Frankiaceae</taxon>
        <taxon>Frankia</taxon>
    </lineage>
</organism>
<dbReference type="eggNOG" id="COG3882">
    <property type="taxonomic scope" value="Bacteria"/>
</dbReference>
<dbReference type="Gene3D" id="3.40.50.1000">
    <property type="entry name" value="HAD superfamily/HAD-like"/>
    <property type="match status" value="1"/>
</dbReference>
<dbReference type="AlphaFoldDB" id="Q0RCE3"/>
<gene>
    <name evidence="3" type="ordered locus">FRAAL6259</name>
</gene>